<dbReference type="Proteomes" id="UP000177165">
    <property type="component" value="Unassembled WGS sequence"/>
</dbReference>
<dbReference type="STRING" id="1798540.A3B74_01000"/>
<proteinExistence type="predicted"/>
<protein>
    <submittedName>
        <fullName evidence="1">Uncharacterized protein</fullName>
    </submittedName>
</protein>
<dbReference type="EMBL" id="MHKB01000009">
    <property type="protein sequence ID" value="OGY79403.1"/>
    <property type="molecule type" value="Genomic_DNA"/>
</dbReference>
<comment type="caution">
    <text evidence="1">The sequence shown here is derived from an EMBL/GenBank/DDBJ whole genome shotgun (WGS) entry which is preliminary data.</text>
</comment>
<accession>A0A1G2AR92</accession>
<reference evidence="1 2" key="1">
    <citation type="journal article" date="2016" name="Nat. Commun.">
        <title>Thousands of microbial genomes shed light on interconnected biogeochemical processes in an aquifer system.</title>
        <authorList>
            <person name="Anantharaman K."/>
            <person name="Brown C.T."/>
            <person name="Hug L.A."/>
            <person name="Sharon I."/>
            <person name="Castelle C.J."/>
            <person name="Probst A.J."/>
            <person name="Thomas B.C."/>
            <person name="Singh A."/>
            <person name="Wilkins M.J."/>
            <person name="Karaoz U."/>
            <person name="Brodie E.L."/>
            <person name="Williams K.H."/>
            <person name="Hubbard S.S."/>
            <person name="Banfield J.F."/>
        </authorList>
    </citation>
    <scope>NUCLEOTIDE SEQUENCE [LARGE SCALE GENOMIC DNA]</scope>
</reference>
<name>A0A1G2AR92_9BACT</name>
<evidence type="ECO:0000313" key="2">
    <source>
        <dbReference type="Proteomes" id="UP000177165"/>
    </source>
</evidence>
<dbReference type="AlphaFoldDB" id="A0A1G2AR92"/>
<evidence type="ECO:0000313" key="1">
    <source>
        <dbReference type="EMBL" id="OGY79403.1"/>
    </source>
</evidence>
<organism evidence="1 2">
    <name type="scientific">Candidatus Kerfeldbacteria bacterium RIFCSPHIGHO2_02_FULL_42_14</name>
    <dbReference type="NCBI Taxonomy" id="1798540"/>
    <lineage>
        <taxon>Bacteria</taxon>
        <taxon>Candidatus Kerfeldiibacteriota</taxon>
    </lineage>
</organism>
<sequence length="155" mass="17951">MDARTTQLAANKEINFEALQSDNVMPHYQKGIKIMPRNTTAICLAIVLQNLVDKVRRFMSEEDEHTFLYGYSEIRAMGIEDCDIIKQFIEDGCISTESIANLLLHCQWLENEMQNHKKFKVTHEQNIARIMKPLIEAVQTLTRLIKAQREESAIK</sequence>
<gene>
    <name evidence="1" type="ORF">A3B74_01000</name>
</gene>